<name>A0ACA9NWX6_9GLOM</name>
<reference evidence="1" key="1">
    <citation type="submission" date="2021-06" db="EMBL/GenBank/DDBJ databases">
        <authorList>
            <person name="Kallberg Y."/>
            <person name="Tangrot J."/>
            <person name="Rosling A."/>
        </authorList>
    </citation>
    <scope>NUCLEOTIDE SEQUENCE</scope>
    <source>
        <strain evidence="1">AU212A</strain>
    </source>
</reference>
<accession>A0ACA9NWX6</accession>
<organism evidence="1 2">
    <name type="scientific">Scutellospora calospora</name>
    <dbReference type="NCBI Taxonomy" id="85575"/>
    <lineage>
        <taxon>Eukaryota</taxon>
        <taxon>Fungi</taxon>
        <taxon>Fungi incertae sedis</taxon>
        <taxon>Mucoromycota</taxon>
        <taxon>Glomeromycotina</taxon>
        <taxon>Glomeromycetes</taxon>
        <taxon>Diversisporales</taxon>
        <taxon>Gigasporaceae</taxon>
        <taxon>Scutellospora</taxon>
    </lineage>
</organism>
<feature type="non-terminal residue" evidence="1">
    <location>
        <position position="68"/>
    </location>
</feature>
<evidence type="ECO:0000313" key="2">
    <source>
        <dbReference type="Proteomes" id="UP000789860"/>
    </source>
</evidence>
<dbReference type="EMBL" id="CAJVPM010032077">
    <property type="protein sequence ID" value="CAG8681672.1"/>
    <property type="molecule type" value="Genomic_DNA"/>
</dbReference>
<feature type="non-terminal residue" evidence="1">
    <location>
        <position position="1"/>
    </location>
</feature>
<evidence type="ECO:0000313" key="1">
    <source>
        <dbReference type="EMBL" id="CAG8681672.1"/>
    </source>
</evidence>
<comment type="caution">
    <text evidence="1">The sequence shown here is derived from an EMBL/GenBank/DDBJ whole genome shotgun (WGS) entry which is preliminary data.</text>
</comment>
<dbReference type="Proteomes" id="UP000789860">
    <property type="component" value="Unassembled WGS sequence"/>
</dbReference>
<proteinExistence type="predicted"/>
<keyword evidence="2" id="KW-1185">Reference proteome</keyword>
<protein>
    <submittedName>
        <fullName evidence="1">9764_t:CDS:1</fullName>
    </submittedName>
</protein>
<sequence length="68" mass="7718">NETNNHLNEQELEVNKISIETSNIEESSRVKLIEVEMISVKTQCETEAITTTRNIAKSIEGIKITQED</sequence>
<gene>
    <name evidence="1" type="ORF">SCALOS_LOCUS9760</name>
</gene>